<evidence type="ECO:0000313" key="8">
    <source>
        <dbReference type="Proteomes" id="UP000244162"/>
    </source>
</evidence>
<dbReference type="GO" id="GO:0009318">
    <property type="term" value="C:exodeoxyribonuclease VII complex"/>
    <property type="evidence" value="ECO:0007669"/>
    <property type="project" value="UniProtKB-UniRule"/>
</dbReference>
<dbReference type="EMBL" id="NWBU01000005">
    <property type="protein sequence ID" value="PTQ12301.1"/>
    <property type="molecule type" value="Genomic_DNA"/>
</dbReference>
<keyword evidence="4 6" id="KW-0378">Hydrolase</keyword>
<dbReference type="SUPFAM" id="SSF116842">
    <property type="entry name" value="XseB-like"/>
    <property type="match status" value="1"/>
</dbReference>
<dbReference type="AlphaFoldDB" id="A0A2T5G025"/>
<dbReference type="HAMAP" id="MF_00337">
    <property type="entry name" value="Exonuc_7_S"/>
    <property type="match status" value="1"/>
</dbReference>
<comment type="function">
    <text evidence="6">Bidirectionally degrades single-stranded DNA into large acid-insoluble oligonucleotides, which are then degraded further into small acid-soluble oligonucleotides.</text>
</comment>
<dbReference type="GO" id="GO:0006308">
    <property type="term" value="P:DNA catabolic process"/>
    <property type="evidence" value="ECO:0007669"/>
    <property type="project" value="UniProtKB-UniRule"/>
</dbReference>
<keyword evidence="3 6" id="KW-0540">Nuclease</keyword>
<sequence length="82" mass="9039">MVQDAQNIDELSFEDALKRLEAIVQRLESGEASLDESITLYSEGDRLRAQCEARLQAAQARIERITSGGEGRPTGTQPFDAD</sequence>
<accession>A0A2T5G025</accession>
<dbReference type="Pfam" id="PF02609">
    <property type="entry name" value="Exonuc_VII_S"/>
    <property type="match status" value="1"/>
</dbReference>
<dbReference type="NCBIfam" id="NF002139">
    <property type="entry name" value="PRK00977.1-3"/>
    <property type="match status" value="1"/>
</dbReference>
<dbReference type="RefSeq" id="WP_107967164.1">
    <property type="nucleotide sequence ID" value="NZ_NWBU01000005.1"/>
</dbReference>
<dbReference type="NCBIfam" id="TIGR01280">
    <property type="entry name" value="xseB"/>
    <property type="match status" value="1"/>
</dbReference>
<evidence type="ECO:0000256" key="2">
    <source>
        <dbReference type="ARBA" id="ARBA00022490"/>
    </source>
</evidence>
<evidence type="ECO:0000256" key="6">
    <source>
        <dbReference type="HAMAP-Rule" id="MF_00337"/>
    </source>
</evidence>
<evidence type="ECO:0000256" key="4">
    <source>
        <dbReference type="ARBA" id="ARBA00022801"/>
    </source>
</evidence>
<dbReference type="EC" id="3.1.11.6" evidence="6"/>
<comment type="catalytic activity">
    <reaction evidence="6">
        <text>Exonucleolytic cleavage in either 5'- to 3'- or 3'- to 5'-direction to yield nucleoside 5'-phosphates.</text>
        <dbReference type="EC" id="3.1.11.6"/>
    </reaction>
</comment>
<dbReference type="InterPro" id="IPR037004">
    <property type="entry name" value="Exonuc_VII_ssu_sf"/>
</dbReference>
<evidence type="ECO:0000256" key="1">
    <source>
        <dbReference type="ARBA" id="ARBA00009998"/>
    </source>
</evidence>
<dbReference type="PANTHER" id="PTHR34137">
    <property type="entry name" value="EXODEOXYRIBONUCLEASE 7 SMALL SUBUNIT"/>
    <property type="match status" value="1"/>
</dbReference>
<proteinExistence type="inferred from homology"/>
<comment type="caution">
    <text evidence="7">The sequence shown here is derived from an EMBL/GenBank/DDBJ whole genome shotgun (WGS) entry which is preliminary data.</text>
</comment>
<comment type="subcellular location">
    <subcellularLocation>
        <location evidence="6">Cytoplasm</location>
    </subcellularLocation>
</comment>
<evidence type="ECO:0000256" key="5">
    <source>
        <dbReference type="ARBA" id="ARBA00022839"/>
    </source>
</evidence>
<keyword evidence="2 6" id="KW-0963">Cytoplasm</keyword>
<evidence type="ECO:0000256" key="3">
    <source>
        <dbReference type="ARBA" id="ARBA00022722"/>
    </source>
</evidence>
<dbReference type="Proteomes" id="UP000244162">
    <property type="component" value="Unassembled WGS sequence"/>
</dbReference>
<keyword evidence="8" id="KW-1185">Reference proteome</keyword>
<dbReference type="OrthoDB" id="9808145at2"/>
<name>A0A2T5G025_9SPHN</name>
<dbReference type="Gene3D" id="1.10.287.1040">
    <property type="entry name" value="Exonuclease VII, small subunit"/>
    <property type="match status" value="1"/>
</dbReference>
<comment type="subunit">
    <text evidence="6">Heterooligomer composed of large and small subunits.</text>
</comment>
<gene>
    <name evidence="6" type="primary">xseB</name>
    <name evidence="7" type="ORF">CLG96_07130</name>
</gene>
<dbReference type="GO" id="GO:0008855">
    <property type="term" value="F:exodeoxyribonuclease VII activity"/>
    <property type="evidence" value="ECO:0007669"/>
    <property type="project" value="UniProtKB-UniRule"/>
</dbReference>
<dbReference type="InterPro" id="IPR003761">
    <property type="entry name" value="Exonuc_VII_S"/>
</dbReference>
<reference evidence="7 8" key="1">
    <citation type="submission" date="2017-09" db="EMBL/GenBank/DDBJ databases">
        <title>Sphingomonas panjinensis sp.nov., isolated from oil-contaminated soil.</title>
        <authorList>
            <person name="Wang L."/>
            <person name="Chen L."/>
        </authorList>
    </citation>
    <scope>NUCLEOTIDE SEQUENCE [LARGE SCALE GENOMIC DNA]</scope>
    <source>
        <strain evidence="7 8">FW-11</strain>
    </source>
</reference>
<dbReference type="PANTHER" id="PTHR34137:SF1">
    <property type="entry name" value="EXODEOXYRIBONUCLEASE 7 SMALL SUBUNIT"/>
    <property type="match status" value="1"/>
</dbReference>
<evidence type="ECO:0000313" key="7">
    <source>
        <dbReference type="EMBL" id="PTQ12301.1"/>
    </source>
</evidence>
<comment type="similarity">
    <text evidence="1 6">Belongs to the XseB family.</text>
</comment>
<protein>
    <recommendedName>
        <fullName evidence="6">Exodeoxyribonuclease 7 small subunit</fullName>
        <ecNumber evidence="6">3.1.11.6</ecNumber>
    </recommendedName>
    <alternativeName>
        <fullName evidence="6">Exodeoxyribonuclease VII small subunit</fullName>
        <shortName evidence="6">Exonuclease VII small subunit</shortName>
    </alternativeName>
</protein>
<organism evidence="7 8">
    <name type="scientific">Sphingomonas oleivorans</name>
    <dbReference type="NCBI Taxonomy" id="1735121"/>
    <lineage>
        <taxon>Bacteria</taxon>
        <taxon>Pseudomonadati</taxon>
        <taxon>Pseudomonadota</taxon>
        <taxon>Alphaproteobacteria</taxon>
        <taxon>Sphingomonadales</taxon>
        <taxon>Sphingomonadaceae</taxon>
        <taxon>Sphingomonas</taxon>
    </lineage>
</organism>
<dbReference type="GO" id="GO:0005829">
    <property type="term" value="C:cytosol"/>
    <property type="evidence" value="ECO:0007669"/>
    <property type="project" value="TreeGrafter"/>
</dbReference>
<keyword evidence="5 6" id="KW-0269">Exonuclease</keyword>